<dbReference type="GO" id="GO:0005509">
    <property type="term" value="F:calcium ion binding"/>
    <property type="evidence" value="ECO:0007669"/>
    <property type="project" value="InterPro"/>
</dbReference>
<evidence type="ECO:0000313" key="6">
    <source>
        <dbReference type="Proteomes" id="UP000257131"/>
    </source>
</evidence>
<dbReference type="AlphaFoldDB" id="A0A3D9BNJ6"/>
<dbReference type="PANTHER" id="PTHR38340">
    <property type="entry name" value="S-LAYER PROTEIN"/>
    <property type="match status" value="1"/>
</dbReference>
<dbReference type="InterPro" id="IPR001343">
    <property type="entry name" value="Hemolysn_Ca-bd"/>
</dbReference>
<dbReference type="PANTHER" id="PTHR38340:SF1">
    <property type="entry name" value="S-LAYER PROTEIN"/>
    <property type="match status" value="1"/>
</dbReference>
<dbReference type="Pfam" id="PF00353">
    <property type="entry name" value="HemolysinCabind"/>
    <property type="match status" value="4"/>
</dbReference>
<dbReference type="InterPro" id="IPR028992">
    <property type="entry name" value="Hedgehog/Intein_dom"/>
</dbReference>
<dbReference type="OrthoDB" id="6305173at2"/>
<accession>A0A3D9BNJ6</accession>
<dbReference type="InterPro" id="IPR036844">
    <property type="entry name" value="Hint_dom_sf"/>
</dbReference>
<feature type="compositionally biased region" description="Basic and acidic residues" evidence="3">
    <location>
        <begin position="418"/>
        <end position="432"/>
    </location>
</feature>
<organism evidence="5 6">
    <name type="scientific">Rhodosalinus sediminis</name>
    <dbReference type="NCBI Taxonomy" id="1940533"/>
    <lineage>
        <taxon>Bacteria</taxon>
        <taxon>Pseudomonadati</taxon>
        <taxon>Pseudomonadota</taxon>
        <taxon>Alphaproteobacteria</taxon>
        <taxon>Rhodobacterales</taxon>
        <taxon>Paracoccaceae</taxon>
        <taxon>Rhodosalinus</taxon>
    </lineage>
</organism>
<evidence type="ECO:0000256" key="1">
    <source>
        <dbReference type="ARBA" id="ARBA00004613"/>
    </source>
</evidence>
<dbReference type="RefSeq" id="WP_115981282.1">
    <property type="nucleotide sequence ID" value="NZ_QOHR01000022.1"/>
</dbReference>
<keyword evidence="2" id="KW-0964">Secreted</keyword>
<dbReference type="Proteomes" id="UP000257131">
    <property type="component" value="Unassembled WGS sequence"/>
</dbReference>
<dbReference type="PRINTS" id="PR00313">
    <property type="entry name" value="CABNDNGRPT"/>
</dbReference>
<evidence type="ECO:0000256" key="3">
    <source>
        <dbReference type="SAM" id="MobiDB-lite"/>
    </source>
</evidence>
<dbReference type="SUPFAM" id="SSF51294">
    <property type="entry name" value="Hedgehog/intein (Hint) domain"/>
    <property type="match status" value="1"/>
</dbReference>
<keyword evidence="6" id="KW-1185">Reference proteome</keyword>
<evidence type="ECO:0000256" key="2">
    <source>
        <dbReference type="ARBA" id="ARBA00022525"/>
    </source>
</evidence>
<dbReference type="GO" id="GO:0005576">
    <property type="term" value="C:extracellular region"/>
    <property type="evidence" value="ECO:0007669"/>
    <property type="project" value="UniProtKB-SubCell"/>
</dbReference>
<dbReference type="Gene3D" id="2.150.10.10">
    <property type="entry name" value="Serralysin-like metalloprotease, C-terminal"/>
    <property type="match status" value="4"/>
</dbReference>
<dbReference type="InterPro" id="IPR011049">
    <property type="entry name" value="Serralysin-like_metalloprot_C"/>
</dbReference>
<gene>
    <name evidence="5" type="ORF">DRV84_12680</name>
</gene>
<comment type="caution">
    <text evidence="5">The sequence shown here is derived from an EMBL/GenBank/DDBJ whole genome shotgun (WGS) entry which is preliminary data.</text>
</comment>
<proteinExistence type="predicted"/>
<dbReference type="InterPro" id="IPR050557">
    <property type="entry name" value="RTX_toxin/Mannuronan_C5-epim"/>
</dbReference>
<feature type="region of interest" description="Disordered" evidence="3">
    <location>
        <begin position="260"/>
        <end position="445"/>
    </location>
</feature>
<dbReference type="PROSITE" id="PS00330">
    <property type="entry name" value="HEMOLYSIN_CALCIUM"/>
    <property type="match status" value="9"/>
</dbReference>
<evidence type="ECO:0000313" key="5">
    <source>
        <dbReference type="EMBL" id="REC55037.1"/>
    </source>
</evidence>
<evidence type="ECO:0000259" key="4">
    <source>
        <dbReference type="Pfam" id="PF13403"/>
    </source>
</evidence>
<dbReference type="EMBL" id="QOHR01000022">
    <property type="protein sequence ID" value="REC55037.1"/>
    <property type="molecule type" value="Genomic_DNA"/>
</dbReference>
<dbReference type="Pfam" id="PF13403">
    <property type="entry name" value="Hint_2"/>
    <property type="match status" value="1"/>
</dbReference>
<feature type="region of interest" description="Disordered" evidence="3">
    <location>
        <begin position="1"/>
        <end position="78"/>
    </location>
</feature>
<comment type="subcellular location">
    <subcellularLocation>
        <location evidence="1">Secreted</location>
    </subcellularLocation>
</comment>
<reference evidence="5 6" key="1">
    <citation type="journal article" date="2017" name="Int. J. Syst. Evol. Microbiol.">
        <title>Rhodosalinus sediminis gen. nov., sp. nov., isolated from marine saltern.</title>
        <authorList>
            <person name="Guo L.Y."/>
            <person name="Ling S.K."/>
            <person name="Li C.M."/>
            <person name="Chen G.J."/>
            <person name="Du Z.J."/>
        </authorList>
    </citation>
    <scope>NUCLEOTIDE SEQUENCE [LARGE SCALE GENOMIC DNA]</scope>
    <source>
        <strain evidence="5 6">WDN1C137</strain>
    </source>
</reference>
<protein>
    <submittedName>
        <fullName evidence="5">Type I secretion protein</fullName>
    </submittedName>
</protein>
<name>A0A3D9BNJ6_9RHOB</name>
<feature type="domain" description="Hedgehog/Intein (Hint)" evidence="4">
    <location>
        <begin position="520"/>
        <end position="666"/>
    </location>
</feature>
<feature type="compositionally biased region" description="Low complexity" evidence="3">
    <location>
        <begin position="366"/>
        <end position="379"/>
    </location>
</feature>
<dbReference type="Gene3D" id="2.170.16.10">
    <property type="entry name" value="Hedgehog/Intein (Hint) domain"/>
    <property type="match status" value="1"/>
</dbReference>
<dbReference type="InterPro" id="IPR018511">
    <property type="entry name" value="Hemolysin-typ_Ca-bd_CS"/>
</dbReference>
<dbReference type="SUPFAM" id="SSF51120">
    <property type="entry name" value="beta-Roll"/>
    <property type="match status" value="3"/>
</dbReference>
<feature type="compositionally biased region" description="Basic and acidic residues" evidence="3">
    <location>
        <begin position="40"/>
        <end position="62"/>
    </location>
</feature>
<sequence>MSSDDGHKHTGPSNHHGGKGNNKGGENSNSPPAPDGIVEGSDHPDRIDAHYDDDPEGDRVDAGDAIDPAAGRDDDSVLGFAGDDTIYAGAGDDTVEGGAGDDCIDGGAGDDVLKGDGAAVAPGPIHITVTKSNAGFDNGLFVYEIDPETGETFNRFDLTDNVKEKIDYTFTYTPSSAGVTVGVGIVSPQGTFYSSAYGDNLDLNEDGKLHTRLVSGGDDTPVRLGFEDLKGLEGYGEEPDFDDVVVEIDLGTSGATLDNAHTDYSAPLPDPGHPGDDTLFGGHGNDALHGQGGNDKLYGGEGHDTLSGGAGHDILKGGDGADSLDGGDGNDLLKGQDGDDTLSGGAGHDWLVGGRGDDELTGGAGDDTLFGGSGDDTLTGGAGDDKLVGWSGDDELAGGDGDDKLFGGSGDDTLTGGDGHDTLKGGHGRDELTGGEGADTIKGGADQDTILGATPGDEIHGGAGGHDFDKLDLRGSGRFRLIKEEKDSDGNGYDGRVEFLDNEDHVTGTATYTNIEEFHICFTPGSLIATPQGARLVEELAPGDRVITRDNGIQELAWTGSKTLTPHALARAPHLRPILIRAGALGNGLPEQDLMVSPNHRVLIGNAHMPLYFDESEVLVAAKHLTGLPGIDQVTRLGATYVHIMCERHEVVLSNGAWTESFQPGDYSLQGIGEAQRSEILELFPELATEGTVGSGFEAARRVLKKHEARLIAL</sequence>